<dbReference type="AlphaFoldDB" id="A0A1G1YLQ1"/>
<gene>
    <name evidence="3" type="ORF">A3A02_03225</name>
</gene>
<feature type="chain" id="PRO_5009581606" description="Cohesin domain-containing protein" evidence="2">
    <location>
        <begin position="26"/>
        <end position="307"/>
    </location>
</feature>
<evidence type="ECO:0008006" key="5">
    <source>
        <dbReference type="Google" id="ProtNLM"/>
    </source>
</evidence>
<dbReference type="SUPFAM" id="SSF49384">
    <property type="entry name" value="Carbohydrate-binding domain"/>
    <property type="match status" value="1"/>
</dbReference>
<evidence type="ECO:0000313" key="3">
    <source>
        <dbReference type="EMBL" id="OGY53239.1"/>
    </source>
</evidence>
<accession>A0A1G1YLQ1</accession>
<protein>
    <recommendedName>
        <fullName evidence="5">Cohesin domain-containing protein</fullName>
    </recommendedName>
</protein>
<keyword evidence="1" id="KW-0812">Transmembrane</keyword>
<dbReference type="GO" id="GO:0030246">
    <property type="term" value="F:carbohydrate binding"/>
    <property type="evidence" value="ECO:0007669"/>
    <property type="project" value="InterPro"/>
</dbReference>
<evidence type="ECO:0000313" key="4">
    <source>
        <dbReference type="Proteomes" id="UP000177376"/>
    </source>
</evidence>
<keyword evidence="2" id="KW-0732">Signal</keyword>
<dbReference type="EMBL" id="MHIM01000003">
    <property type="protein sequence ID" value="OGY53239.1"/>
    <property type="molecule type" value="Genomic_DNA"/>
</dbReference>
<dbReference type="Proteomes" id="UP000177376">
    <property type="component" value="Unassembled WGS sequence"/>
</dbReference>
<sequence length="307" mass="34647">MVNQKTIFFILLSIFYFLFSFPTFAAQFFLGAPAQEIAVDSTFTVGVFVDSQGQDVNALEGDIVFPSEYLTLRSIDDSNSLVSLWLKRPEVNVDDSVNKVPFSGIVPGGYRGEKGYLFSLIFTAQKAGQITISSANDKIFLNDSLGTAASISWAPLNLKISSTAAKQDYLPPPDNKPPEPFTPLLTRDPNLFNNQWFLVFATQDKGSGLNHYEVAERREFKIFNFKFGWGDYLMADSPYLLKDQKLKSQIYVRAVDENGNQRLATVLAAQSFKLQGNYLIYVIIILVIIAFIILFCKRLWKRELTHQ</sequence>
<feature type="transmembrane region" description="Helical" evidence="1">
    <location>
        <begin position="278"/>
        <end position="296"/>
    </location>
</feature>
<evidence type="ECO:0000256" key="2">
    <source>
        <dbReference type="SAM" id="SignalP"/>
    </source>
</evidence>
<reference evidence="3 4" key="1">
    <citation type="journal article" date="2016" name="Nat. Commun.">
        <title>Thousands of microbial genomes shed light on interconnected biogeochemical processes in an aquifer system.</title>
        <authorList>
            <person name="Anantharaman K."/>
            <person name="Brown C.T."/>
            <person name="Hug L.A."/>
            <person name="Sharon I."/>
            <person name="Castelle C.J."/>
            <person name="Probst A.J."/>
            <person name="Thomas B.C."/>
            <person name="Singh A."/>
            <person name="Wilkins M.J."/>
            <person name="Karaoz U."/>
            <person name="Brodie E.L."/>
            <person name="Williams K.H."/>
            <person name="Hubbard S.S."/>
            <person name="Banfield J.F."/>
        </authorList>
    </citation>
    <scope>NUCLEOTIDE SEQUENCE [LARGE SCALE GENOMIC DNA]</scope>
</reference>
<keyword evidence="1" id="KW-0472">Membrane</keyword>
<comment type="caution">
    <text evidence="3">The sequence shown here is derived from an EMBL/GenBank/DDBJ whole genome shotgun (WGS) entry which is preliminary data.</text>
</comment>
<dbReference type="InterPro" id="IPR008965">
    <property type="entry name" value="CBM2/CBM3_carb-bd_dom_sf"/>
</dbReference>
<feature type="signal peptide" evidence="2">
    <location>
        <begin position="1"/>
        <end position="25"/>
    </location>
</feature>
<dbReference type="CDD" id="cd08547">
    <property type="entry name" value="Type_II_cohesin"/>
    <property type="match status" value="1"/>
</dbReference>
<evidence type="ECO:0000256" key="1">
    <source>
        <dbReference type="SAM" id="Phobius"/>
    </source>
</evidence>
<organism evidence="3 4">
    <name type="scientific">Candidatus Buchananbacteria bacterium RIFCSPLOWO2_01_FULL_39_33</name>
    <dbReference type="NCBI Taxonomy" id="1797543"/>
    <lineage>
        <taxon>Bacteria</taxon>
        <taxon>Candidatus Buchananiibacteriota</taxon>
    </lineage>
</organism>
<keyword evidence="1" id="KW-1133">Transmembrane helix</keyword>
<proteinExistence type="predicted"/>
<name>A0A1G1YLQ1_9BACT</name>